<dbReference type="GO" id="GO:0006542">
    <property type="term" value="P:glutamine biosynthetic process"/>
    <property type="evidence" value="ECO:0007669"/>
    <property type="project" value="InterPro"/>
</dbReference>
<evidence type="ECO:0000256" key="4">
    <source>
        <dbReference type="RuleBase" id="RU000384"/>
    </source>
</evidence>
<accession>A0A1H2MXB6</accession>
<dbReference type="InterPro" id="IPR036651">
    <property type="entry name" value="Gln_synt_N_sf"/>
</dbReference>
<dbReference type="GO" id="GO:0004356">
    <property type="term" value="F:glutamine synthetase activity"/>
    <property type="evidence" value="ECO:0007669"/>
    <property type="project" value="InterPro"/>
</dbReference>
<dbReference type="Pfam" id="PF00120">
    <property type="entry name" value="Gln-synt_C"/>
    <property type="match status" value="1"/>
</dbReference>
<dbReference type="RefSeq" id="WP_091075523.1">
    <property type="nucleotide sequence ID" value="NZ_LT629799.1"/>
</dbReference>
<evidence type="ECO:0000256" key="3">
    <source>
        <dbReference type="PROSITE-ProRule" id="PRU01331"/>
    </source>
</evidence>
<dbReference type="EMBL" id="LT629799">
    <property type="protein sequence ID" value="SDU97628.1"/>
    <property type="molecule type" value="Genomic_DNA"/>
</dbReference>
<evidence type="ECO:0000256" key="2">
    <source>
        <dbReference type="ARBA" id="ARBA00022598"/>
    </source>
</evidence>
<dbReference type="AlphaFoldDB" id="A0A1H2MXB6"/>
<sequence>MIGSELEAAGVRRVLGTMVNASGLLLAKAVPLGRVDAFARHGLGAAPVWDVFTVDGAIAFTDAISAVGDRRLRLDTDGLADLGDGLAWGPLDLVTQDGGPVSGCPRTTLRSVTDRLAAAGLQALVGHELELVLVAPDGSALETGSWVPYGATGLLDHAGFVDDLMSSCARAGIPLEQVHAEYGRQQLELSLPPADPVRAADGVVLARVVIGQVARRHGVRASFSPAPFPGTVGSGAHQHLSLTRDGVPLFSGGDGPRGLTGDGAAALGALVDGLPEVQALLGGSVLSGTRLAPGGWSGAFRCWGTENREAAVRYLAAGTGNPHGANVEVKVVDPSSCVYLASAALLALALDGIEQGTELPPEVVDDPSVVAEADRAAAGLEILPTDLAAVVDTLDRSERVRRLLGDAVVDATVAVRRLERETFADVELDEVARRLRLAWSA</sequence>
<dbReference type="STRING" id="546874.SAMN04488544_2865"/>
<keyword evidence="7" id="KW-1185">Reference proteome</keyword>
<dbReference type="PANTHER" id="PTHR43785:SF12">
    <property type="entry name" value="TYPE-1 GLUTAMINE SYNTHETASE 2"/>
    <property type="match status" value="1"/>
</dbReference>
<dbReference type="SUPFAM" id="SSF55931">
    <property type="entry name" value="Glutamine synthetase/guanido kinase"/>
    <property type="match status" value="1"/>
</dbReference>
<dbReference type="InterPro" id="IPR014746">
    <property type="entry name" value="Gln_synth/guanido_kin_cat_dom"/>
</dbReference>
<dbReference type="OrthoDB" id="3277468at2"/>
<keyword evidence="2" id="KW-0436">Ligase</keyword>
<proteinExistence type="inferred from homology"/>
<dbReference type="Proteomes" id="UP000198825">
    <property type="component" value="Chromosome I"/>
</dbReference>
<reference evidence="7" key="1">
    <citation type="submission" date="2016-10" db="EMBL/GenBank/DDBJ databases">
        <authorList>
            <person name="Varghese N."/>
            <person name="Submissions S."/>
        </authorList>
    </citation>
    <scope>NUCLEOTIDE SEQUENCE [LARGE SCALE GENOMIC DNA]</scope>
    <source>
        <strain evidence="7">DSM 21743</strain>
    </source>
</reference>
<evidence type="ECO:0000313" key="6">
    <source>
        <dbReference type="EMBL" id="SDU97628.1"/>
    </source>
</evidence>
<evidence type="ECO:0000256" key="1">
    <source>
        <dbReference type="ARBA" id="ARBA00009897"/>
    </source>
</evidence>
<dbReference type="Gene3D" id="3.30.590.10">
    <property type="entry name" value="Glutamine synthetase/guanido kinase, catalytic domain"/>
    <property type="match status" value="1"/>
</dbReference>
<protein>
    <submittedName>
        <fullName evidence="6">Glutamine synthetase</fullName>
    </submittedName>
</protein>
<dbReference type="InterPro" id="IPR008146">
    <property type="entry name" value="Gln_synth_cat_dom"/>
</dbReference>
<evidence type="ECO:0000313" key="7">
    <source>
        <dbReference type="Proteomes" id="UP000198825"/>
    </source>
</evidence>
<dbReference type="SMART" id="SM01230">
    <property type="entry name" value="Gln-synt_C"/>
    <property type="match status" value="1"/>
</dbReference>
<comment type="similarity">
    <text evidence="1 3 4">Belongs to the glutamine synthetase family.</text>
</comment>
<gene>
    <name evidence="6" type="ORF">SAMN04488544_2865</name>
</gene>
<evidence type="ECO:0000259" key="5">
    <source>
        <dbReference type="PROSITE" id="PS51987"/>
    </source>
</evidence>
<organism evidence="6 7">
    <name type="scientific">Microlunatus sagamiharensis</name>
    <dbReference type="NCBI Taxonomy" id="546874"/>
    <lineage>
        <taxon>Bacteria</taxon>
        <taxon>Bacillati</taxon>
        <taxon>Actinomycetota</taxon>
        <taxon>Actinomycetes</taxon>
        <taxon>Propionibacteriales</taxon>
        <taxon>Propionibacteriaceae</taxon>
        <taxon>Microlunatus</taxon>
    </lineage>
</organism>
<feature type="domain" description="GS catalytic" evidence="5">
    <location>
        <begin position="105"/>
        <end position="441"/>
    </location>
</feature>
<name>A0A1H2MXB6_9ACTN</name>
<dbReference type="PANTHER" id="PTHR43785">
    <property type="entry name" value="GAMMA-GLUTAMYLPUTRESCINE SYNTHETASE"/>
    <property type="match status" value="1"/>
</dbReference>
<dbReference type="PROSITE" id="PS51987">
    <property type="entry name" value="GS_CATALYTIC"/>
    <property type="match status" value="1"/>
</dbReference>
<dbReference type="Gene3D" id="3.10.20.70">
    <property type="entry name" value="Glutamine synthetase, N-terminal domain"/>
    <property type="match status" value="1"/>
</dbReference>